<gene>
    <name evidence="3" type="ORF">V5O48_016802</name>
</gene>
<evidence type="ECO:0000256" key="1">
    <source>
        <dbReference type="SAM" id="MobiDB-lite"/>
    </source>
</evidence>
<evidence type="ECO:0000313" key="4">
    <source>
        <dbReference type="Proteomes" id="UP001465976"/>
    </source>
</evidence>
<feature type="compositionally biased region" description="Gly residues" evidence="1">
    <location>
        <begin position="180"/>
        <end position="190"/>
    </location>
</feature>
<organism evidence="3 4">
    <name type="scientific">Marasmius crinis-equi</name>
    <dbReference type="NCBI Taxonomy" id="585013"/>
    <lineage>
        <taxon>Eukaryota</taxon>
        <taxon>Fungi</taxon>
        <taxon>Dikarya</taxon>
        <taxon>Basidiomycota</taxon>
        <taxon>Agaricomycotina</taxon>
        <taxon>Agaricomycetes</taxon>
        <taxon>Agaricomycetidae</taxon>
        <taxon>Agaricales</taxon>
        <taxon>Marasmiineae</taxon>
        <taxon>Marasmiaceae</taxon>
        <taxon>Marasmius</taxon>
    </lineage>
</organism>
<dbReference type="Pfam" id="PF20415">
    <property type="entry name" value="DUF6699"/>
    <property type="match status" value="1"/>
</dbReference>
<sequence>MSDTTPFIPPLGTPASGRSSRNLPPHHTPLPGNLPFSPRTDANTGYIPGEPATQPGGLSSDYTGYPTDLPPTPSSNSHSPYHSSHSHPNTPGTRPAEMQHGAWPGYGMGTPYHAPPPMPPYYGPPHPPYGHSPFVPPMTMGTPYGPPPMGMGTPYGPPPMSMGMGTPYQPPGAWPLPPTHGGGGGGGGGHTPYSREPPLPPHGPPPPLQHSHSHGPPPQGPPQIPQAWMHMYGGYPGPGGGMYGPPPGGPGGPYDMSGMAGALGGMGGMPGGLGRAAEPGIDRIDQWAAGAHYGPVLEPFLTHILNTKLLINPLLSPSTPESDLPFLKWNMLFPSSMCQRSGDAEHVSWNRGRNEPATFPRITKLTLIPSVSTASLRNAATSMHQHQTGGGGMGVPAAFLAGAEQTALPFLIDINASKPDVGVTCGDVIDGIYVAMYQMQGGTEFKALPEKGDLRRVAGYAYRHNRSRTHGVPGGALGEGLRRLDWMGLDIHFGGIRAPGSTPGHAGAEHTIRRVCGFGSGGTFNNSTDENDRLPEDDLAGDNPCTFELLCVRRRPMTREEAERDQRDVERAQAELAGAGAGAGGGLGAGGGGGGGERRPGASRRMSRVSSQGGDGSSLLERPSAMTSRASSRSSGGVPAVMVQSASESSD</sequence>
<comment type="caution">
    <text evidence="3">The sequence shown here is derived from an EMBL/GenBank/DDBJ whole genome shotgun (WGS) entry which is preliminary data.</text>
</comment>
<reference evidence="3 4" key="1">
    <citation type="submission" date="2024-02" db="EMBL/GenBank/DDBJ databases">
        <title>A draft genome for the cacao thread blight pathogen Marasmius crinis-equi.</title>
        <authorList>
            <person name="Cohen S.P."/>
            <person name="Baruah I.K."/>
            <person name="Amoako-Attah I."/>
            <person name="Bukari Y."/>
            <person name="Meinhardt L.W."/>
            <person name="Bailey B.A."/>
        </authorList>
    </citation>
    <scope>NUCLEOTIDE SEQUENCE [LARGE SCALE GENOMIC DNA]</scope>
    <source>
        <strain evidence="3 4">GH-76</strain>
    </source>
</reference>
<proteinExistence type="predicted"/>
<name>A0ABR3EQP4_9AGAR</name>
<dbReference type="InterPro" id="IPR046522">
    <property type="entry name" value="DUF6699"/>
</dbReference>
<feature type="compositionally biased region" description="Low complexity" evidence="1">
    <location>
        <begin position="74"/>
        <end position="91"/>
    </location>
</feature>
<feature type="domain" description="DUF6699" evidence="2">
    <location>
        <begin position="327"/>
        <end position="498"/>
    </location>
</feature>
<feature type="compositionally biased region" description="Pro residues" evidence="1">
    <location>
        <begin position="195"/>
        <end position="208"/>
    </location>
</feature>
<keyword evidence="4" id="KW-1185">Reference proteome</keyword>
<dbReference type="EMBL" id="JBAHYK010002361">
    <property type="protein sequence ID" value="KAL0565226.1"/>
    <property type="molecule type" value="Genomic_DNA"/>
</dbReference>
<feature type="compositionally biased region" description="Gly residues" evidence="1">
    <location>
        <begin position="579"/>
        <end position="595"/>
    </location>
</feature>
<evidence type="ECO:0000313" key="3">
    <source>
        <dbReference type="EMBL" id="KAL0565226.1"/>
    </source>
</evidence>
<dbReference type="Proteomes" id="UP001465976">
    <property type="component" value="Unassembled WGS sequence"/>
</dbReference>
<feature type="region of interest" description="Disordered" evidence="1">
    <location>
        <begin position="169"/>
        <end position="227"/>
    </location>
</feature>
<accession>A0ABR3EQP4</accession>
<feature type="region of interest" description="Disordered" evidence="1">
    <location>
        <begin position="576"/>
        <end position="651"/>
    </location>
</feature>
<feature type="region of interest" description="Disordered" evidence="1">
    <location>
        <begin position="1"/>
        <end position="102"/>
    </location>
</feature>
<feature type="compositionally biased region" description="Low complexity" evidence="1">
    <location>
        <begin position="624"/>
        <end position="635"/>
    </location>
</feature>
<feature type="compositionally biased region" description="Pro residues" evidence="1">
    <location>
        <begin position="169"/>
        <end position="178"/>
    </location>
</feature>
<feature type="compositionally biased region" description="Pro residues" evidence="1">
    <location>
        <begin position="215"/>
        <end position="224"/>
    </location>
</feature>
<protein>
    <recommendedName>
        <fullName evidence="2">DUF6699 domain-containing protein</fullName>
    </recommendedName>
</protein>
<evidence type="ECO:0000259" key="2">
    <source>
        <dbReference type="Pfam" id="PF20415"/>
    </source>
</evidence>